<evidence type="ECO:0000256" key="10">
    <source>
        <dbReference type="ARBA" id="ARBA00023204"/>
    </source>
</evidence>
<sequence>MAVFSSIRRKPMKNLNDSVSTLNGVGPKKQEALFDLDIHTIFDLLTYFPFRYEDFVPKEIQEIVDQQTVTLKGEIAAEPTISFYGRRKSRLTVRLLIDHDVIPVTFFNQAWLKKQLQIGQKVLVHGKFNAVSKSMTGIKLMKSNSKNNFSAIYSVNNKITQKALQQIIQQAFTEYYDVIDDFVPKWIIDKFRLESFKKVIHDLHFPKNHDDVKAALRTAKFNEFFLFQMQLQTIKTNHQKNEDARIMADKLTLMPFIEKLPYHLTGAQDCVVNEILADLHRPYVMNRLLQGDVGSGKTVVAAITILSTILSGKQAVMLAPTEILAEQHANGLAKLFAGTDVNIALLTGATPASARKQMLPRIKNGEINLIIGTHALFQDKVKYNDLGLAVIDEQHRFGVNQRRKMREKGKATNVLSMTATPIPRTLSITAYGEMDVSVIDELPGGRKPIKTTWIKNSQIKTMLNFLQKHLKNNEQAYVIVPLIEESEVMDMRNVTETFEKFQQYFGNKYKVGLLHGKLNENEKNTVMQDFKDNKTQILVSTTVVEVGVDVSNASVMVIFDADHFGLAQLHQLRGRVGRGSQQSYCVLIADPKTEIGIKRMNVMSSSTDGFFISQKDLELRGPGDLLGKQQSGLPSFQVGDPIADLNILSAAQDVAKQVTDNENWKDLDENQELLKNLTTLNENTSFD</sequence>
<dbReference type="PANTHER" id="PTHR47964:SF1">
    <property type="entry name" value="ATP-DEPENDENT DNA HELICASE HOMOLOG RECG, CHLOROPLASTIC"/>
    <property type="match status" value="1"/>
</dbReference>
<dbReference type="SMART" id="SM00490">
    <property type="entry name" value="HELICc"/>
    <property type="match status" value="1"/>
</dbReference>
<dbReference type="Pfam" id="PF00271">
    <property type="entry name" value="Helicase_C"/>
    <property type="match status" value="1"/>
</dbReference>
<dbReference type="CDD" id="cd04488">
    <property type="entry name" value="RecG_wedge_OBF"/>
    <property type="match status" value="1"/>
</dbReference>
<dbReference type="HOGENOM" id="CLU_005122_7_1_9"/>
<evidence type="ECO:0000256" key="14">
    <source>
        <dbReference type="ARBA" id="ARBA00048988"/>
    </source>
</evidence>
<dbReference type="EMBL" id="CP002461">
    <property type="protein sequence ID" value="AEN99098.1"/>
    <property type="molecule type" value="Genomic_DNA"/>
</dbReference>
<comment type="similarity">
    <text evidence="1 15">Belongs to the helicase family. RecG subfamily.</text>
</comment>
<evidence type="ECO:0000256" key="9">
    <source>
        <dbReference type="ARBA" id="ARBA00023172"/>
    </source>
</evidence>
<dbReference type="CDD" id="cd17992">
    <property type="entry name" value="DEXHc_RecG"/>
    <property type="match status" value="1"/>
</dbReference>
<dbReference type="NCBIfam" id="NF008165">
    <property type="entry name" value="PRK10917.1-3"/>
    <property type="match status" value="1"/>
</dbReference>
<evidence type="ECO:0000256" key="6">
    <source>
        <dbReference type="ARBA" id="ARBA00022806"/>
    </source>
</evidence>
<evidence type="ECO:0000256" key="7">
    <source>
        <dbReference type="ARBA" id="ARBA00022840"/>
    </source>
</evidence>
<dbReference type="InterPro" id="IPR011545">
    <property type="entry name" value="DEAD/DEAH_box_helicase_dom"/>
</dbReference>
<keyword evidence="11" id="KW-0413">Isomerase</keyword>
<dbReference type="InterPro" id="IPR047112">
    <property type="entry name" value="RecG/Mfd"/>
</dbReference>
<dbReference type="InterPro" id="IPR004609">
    <property type="entry name" value="ATP-dep_DNA_helicase_RecG"/>
</dbReference>
<dbReference type="EC" id="5.6.2.4" evidence="13 15"/>
<dbReference type="PANTHER" id="PTHR47964">
    <property type="entry name" value="ATP-DEPENDENT DNA HELICASE HOMOLOG RECG, CHLOROPLASTIC"/>
    <property type="match status" value="1"/>
</dbReference>
<dbReference type="Pfam" id="PF17191">
    <property type="entry name" value="RecG_wedge"/>
    <property type="match status" value="1"/>
</dbReference>
<dbReference type="Proteomes" id="UP000001285">
    <property type="component" value="Chromosome"/>
</dbReference>
<dbReference type="SMART" id="SM00487">
    <property type="entry name" value="DEXDc"/>
    <property type="match status" value="1"/>
</dbReference>
<dbReference type="PROSITE" id="PS51192">
    <property type="entry name" value="HELICASE_ATP_BIND_1"/>
    <property type="match status" value="1"/>
</dbReference>
<organism evidence="18 19">
    <name type="scientific">Fructilactobacillus sanfranciscensis (strain TMW 1.1304)</name>
    <name type="common">Lactobacillus sanfranciscensis</name>
    <dbReference type="NCBI Taxonomy" id="714313"/>
    <lineage>
        <taxon>Bacteria</taxon>
        <taxon>Bacillati</taxon>
        <taxon>Bacillota</taxon>
        <taxon>Bacilli</taxon>
        <taxon>Lactobacillales</taxon>
        <taxon>Lactobacillaceae</taxon>
        <taxon>Fructilactobacillus</taxon>
    </lineage>
</organism>
<dbReference type="STRING" id="714313.LSA_06750"/>
<keyword evidence="3 15" id="KW-0547">Nucleotide-binding</keyword>
<dbReference type="InterPro" id="IPR014001">
    <property type="entry name" value="Helicase_ATP-bd"/>
</dbReference>
<dbReference type="GO" id="GO:0006281">
    <property type="term" value="P:DNA repair"/>
    <property type="evidence" value="ECO:0007669"/>
    <property type="project" value="UniProtKB-UniRule"/>
</dbReference>
<evidence type="ECO:0000256" key="2">
    <source>
        <dbReference type="ARBA" id="ARBA00017846"/>
    </source>
</evidence>
<evidence type="ECO:0000256" key="1">
    <source>
        <dbReference type="ARBA" id="ARBA00007504"/>
    </source>
</evidence>
<comment type="catalytic activity">
    <reaction evidence="14 15">
        <text>ATP + H2O = ADP + phosphate + H(+)</text>
        <dbReference type="Rhea" id="RHEA:13065"/>
        <dbReference type="ChEBI" id="CHEBI:15377"/>
        <dbReference type="ChEBI" id="CHEBI:15378"/>
        <dbReference type="ChEBI" id="CHEBI:30616"/>
        <dbReference type="ChEBI" id="CHEBI:43474"/>
        <dbReference type="ChEBI" id="CHEBI:456216"/>
        <dbReference type="EC" id="5.6.2.4"/>
    </reaction>
</comment>
<keyword evidence="4 15" id="KW-0227">DNA damage</keyword>
<dbReference type="Gene3D" id="2.40.50.140">
    <property type="entry name" value="Nucleic acid-binding proteins"/>
    <property type="match status" value="1"/>
</dbReference>
<keyword evidence="9 15" id="KW-0233">DNA recombination</keyword>
<dbReference type="SUPFAM" id="SSF52540">
    <property type="entry name" value="P-loop containing nucleoside triphosphate hydrolases"/>
    <property type="match status" value="2"/>
</dbReference>
<dbReference type="InterPro" id="IPR033454">
    <property type="entry name" value="RecG_wedge"/>
</dbReference>
<dbReference type="GO" id="GO:0006310">
    <property type="term" value="P:DNA recombination"/>
    <property type="evidence" value="ECO:0007669"/>
    <property type="project" value="UniProtKB-UniRule"/>
</dbReference>
<evidence type="ECO:0000259" key="16">
    <source>
        <dbReference type="PROSITE" id="PS51192"/>
    </source>
</evidence>
<protein>
    <recommendedName>
        <fullName evidence="2 15">ATP-dependent DNA helicase RecG</fullName>
        <ecNumber evidence="13 15">5.6.2.4</ecNumber>
    </recommendedName>
</protein>
<evidence type="ECO:0000256" key="3">
    <source>
        <dbReference type="ARBA" id="ARBA00022741"/>
    </source>
</evidence>
<keyword evidence="8" id="KW-0238">DNA-binding</keyword>
<dbReference type="InterPro" id="IPR001650">
    <property type="entry name" value="Helicase_C-like"/>
</dbReference>
<dbReference type="GO" id="GO:0005524">
    <property type="term" value="F:ATP binding"/>
    <property type="evidence" value="ECO:0007669"/>
    <property type="project" value="UniProtKB-KW"/>
</dbReference>
<evidence type="ECO:0000256" key="13">
    <source>
        <dbReference type="ARBA" id="ARBA00034808"/>
    </source>
</evidence>
<dbReference type="InterPro" id="IPR027417">
    <property type="entry name" value="P-loop_NTPase"/>
</dbReference>
<evidence type="ECO:0000256" key="12">
    <source>
        <dbReference type="ARBA" id="ARBA00034617"/>
    </source>
</evidence>
<dbReference type="Gene3D" id="3.40.50.300">
    <property type="entry name" value="P-loop containing nucleotide triphosphate hydrolases"/>
    <property type="match status" value="2"/>
</dbReference>
<dbReference type="InterPro" id="IPR012340">
    <property type="entry name" value="NA-bd_OB-fold"/>
</dbReference>
<reference evidence="18 19" key="1">
    <citation type="journal article" date="2011" name="Microb. Cell Fact.">
        <title>Genomic analysis reveals Lactobacillus sanfranciscensis as stable element in traditional sourdoughs.</title>
        <authorList>
            <person name="Vogel R.F."/>
            <person name="Pavlovic M."/>
            <person name="Ehrmann M.A."/>
            <person name="Wiezer A."/>
            <person name="Liesegang H."/>
            <person name="Offschanka S."/>
            <person name="Voget S."/>
            <person name="Angelov A."/>
            <person name="Bocker G."/>
            <person name="Liebl W."/>
        </authorList>
    </citation>
    <scope>NUCLEOTIDE SEQUENCE [LARGE SCALE GENOMIC DNA]</scope>
    <source>
        <strain evidence="18 19">TMW 1.1304</strain>
    </source>
</reference>
<evidence type="ECO:0000256" key="15">
    <source>
        <dbReference type="RuleBase" id="RU363016"/>
    </source>
</evidence>
<evidence type="ECO:0000313" key="18">
    <source>
        <dbReference type="EMBL" id="AEN99098.1"/>
    </source>
</evidence>
<dbReference type="GO" id="GO:0003677">
    <property type="term" value="F:DNA binding"/>
    <property type="evidence" value="ECO:0007669"/>
    <property type="project" value="UniProtKB-KW"/>
</dbReference>
<dbReference type="GO" id="GO:0043138">
    <property type="term" value="F:3'-5' DNA helicase activity"/>
    <property type="evidence" value="ECO:0007669"/>
    <property type="project" value="UniProtKB-EC"/>
</dbReference>
<evidence type="ECO:0000256" key="4">
    <source>
        <dbReference type="ARBA" id="ARBA00022763"/>
    </source>
</evidence>
<proteinExistence type="inferred from homology"/>
<gene>
    <name evidence="18" type="primary">recG</name>
    <name evidence="18" type="ordered locus">LSA_06750</name>
</gene>
<accession>G2KTJ5</accession>
<dbReference type="Pfam" id="PF00270">
    <property type="entry name" value="DEAD"/>
    <property type="match status" value="1"/>
</dbReference>
<keyword evidence="5 15" id="KW-0378">Hydrolase</keyword>
<dbReference type="SUPFAM" id="SSF50249">
    <property type="entry name" value="Nucleic acid-binding proteins"/>
    <property type="match status" value="1"/>
</dbReference>
<keyword evidence="7 15" id="KW-0067">ATP-binding</keyword>
<evidence type="ECO:0000259" key="17">
    <source>
        <dbReference type="PROSITE" id="PS51194"/>
    </source>
</evidence>
<dbReference type="Pfam" id="PF19833">
    <property type="entry name" value="RecG_dom3_C"/>
    <property type="match status" value="1"/>
</dbReference>
<evidence type="ECO:0000256" key="5">
    <source>
        <dbReference type="ARBA" id="ARBA00022801"/>
    </source>
</evidence>
<evidence type="ECO:0000313" key="19">
    <source>
        <dbReference type="Proteomes" id="UP000001285"/>
    </source>
</evidence>
<evidence type="ECO:0000256" key="11">
    <source>
        <dbReference type="ARBA" id="ARBA00023235"/>
    </source>
</evidence>
<comment type="function">
    <text evidence="15">Plays a critical role in recombination and DNA repair. Helps process Holliday junction intermediates to mature products by catalyzing branch migration. Has replication fork regression activity, unwinds stalled or blocked replication forks to make a HJ that can be resolved. Has a DNA unwinding activity characteristic of a DNA helicase with 3'-5' polarity.</text>
</comment>
<comment type="catalytic activity">
    <reaction evidence="12 15">
        <text>Couples ATP hydrolysis with the unwinding of duplex DNA by translocating in the 3'-5' direction.</text>
        <dbReference type="EC" id="5.6.2.4"/>
    </reaction>
</comment>
<dbReference type="eggNOG" id="COG1200">
    <property type="taxonomic scope" value="Bacteria"/>
</dbReference>
<dbReference type="InterPro" id="IPR045562">
    <property type="entry name" value="RecG_dom3_C"/>
</dbReference>
<keyword evidence="6 15" id="KW-0347">Helicase</keyword>
<dbReference type="AlphaFoldDB" id="G2KTJ5"/>
<dbReference type="PROSITE" id="PS51194">
    <property type="entry name" value="HELICASE_CTER"/>
    <property type="match status" value="1"/>
</dbReference>
<dbReference type="GO" id="GO:0016887">
    <property type="term" value="F:ATP hydrolysis activity"/>
    <property type="evidence" value="ECO:0007669"/>
    <property type="project" value="RHEA"/>
</dbReference>
<dbReference type="NCBIfam" id="TIGR00643">
    <property type="entry name" value="recG"/>
    <property type="match status" value="1"/>
</dbReference>
<keyword evidence="10 15" id="KW-0234">DNA repair</keyword>
<feature type="domain" description="Helicase C-terminal" evidence="17">
    <location>
        <begin position="458"/>
        <end position="618"/>
    </location>
</feature>
<feature type="domain" description="Helicase ATP-binding" evidence="16">
    <location>
        <begin position="278"/>
        <end position="439"/>
    </location>
</feature>
<keyword evidence="19" id="KW-1185">Reference proteome</keyword>
<dbReference type="KEGG" id="lsn:LSA_06750"/>
<evidence type="ECO:0000256" key="8">
    <source>
        <dbReference type="ARBA" id="ARBA00023125"/>
    </source>
</evidence>
<dbReference type="NCBIfam" id="NF008168">
    <property type="entry name" value="PRK10917.2-2"/>
    <property type="match status" value="1"/>
</dbReference>
<name>G2KTJ5_FRUST</name>